<reference evidence="9" key="1">
    <citation type="journal article" date="2023" name="Genome Biol. Evol.">
        <title>First Whole Genome Sequence and Flow Cytometry Genome Size Data for the Lichen-Forming Fungus Ramalina farinacea (Ascomycota).</title>
        <authorList>
            <person name="Llewellyn T."/>
            <person name="Mian S."/>
            <person name="Hill R."/>
            <person name="Leitch I.J."/>
            <person name="Gaya E."/>
        </authorList>
    </citation>
    <scope>NUCLEOTIDE SEQUENCE</scope>
    <source>
        <strain evidence="9">LIQ254RAFAR</strain>
    </source>
</reference>
<dbReference type="Pfam" id="PF01866">
    <property type="entry name" value="Diphthamide_syn"/>
    <property type="match status" value="1"/>
</dbReference>
<evidence type="ECO:0000256" key="1">
    <source>
        <dbReference type="ARBA" id="ARBA00001966"/>
    </source>
</evidence>
<keyword evidence="7" id="KW-0963">Cytoplasm</keyword>
<keyword evidence="10" id="KW-1185">Reference proteome</keyword>
<dbReference type="PANTHER" id="PTHR10762">
    <property type="entry name" value="DIPHTHAMIDE BIOSYNTHESIS PROTEIN"/>
    <property type="match status" value="1"/>
</dbReference>
<dbReference type="GO" id="GO:0046872">
    <property type="term" value="F:metal ion binding"/>
    <property type="evidence" value="ECO:0007669"/>
    <property type="project" value="UniProtKB-KW"/>
</dbReference>
<comment type="caution">
    <text evidence="9">The sequence shown here is derived from an EMBL/GenBank/DDBJ whole genome shotgun (WGS) entry which is preliminary data.</text>
</comment>
<evidence type="ECO:0000313" key="10">
    <source>
        <dbReference type="Proteomes" id="UP001161017"/>
    </source>
</evidence>
<dbReference type="SFLD" id="SFLDS00032">
    <property type="entry name" value="Radical_SAM_3-amino-3-carboxyp"/>
    <property type="match status" value="1"/>
</dbReference>
<dbReference type="GO" id="GO:0017183">
    <property type="term" value="P:protein histidyl modification to diphthamide"/>
    <property type="evidence" value="ECO:0007669"/>
    <property type="project" value="InterPro"/>
</dbReference>
<dbReference type="PANTHER" id="PTHR10762:SF2">
    <property type="entry name" value="2-(3-AMINO-3-CARBOXYPROPYL)HISTIDINE SYNTHASE SUBUNIT 2"/>
    <property type="match status" value="1"/>
</dbReference>
<evidence type="ECO:0000256" key="2">
    <source>
        <dbReference type="ARBA" id="ARBA00005156"/>
    </source>
</evidence>
<comment type="cofactor">
    <cofactor evidence="1">
        <name>[4Fe-4S] cluster</name>
        <dbReference type="ChEBI" id="CHEBI:49883"/>
    </cofactor>
</comment>
<dbReference type="Gene3D" id="3.40.50.11860">
    <property type="entry name" value="Diphthamide synthesis DPH1/DPH2 domain 3"/>
    <property type="match status" value="1"/>
</dbReference>
<dbReference type="GO" id="GO:0090560">
    <property type="term" value="F:2-(3-amino-3-carboxypropyl)histidine synthase activity"/>
    <property type="evidence" value="ECO:0007669"/>
    <property type="project" value="InterPro"/>
</dbReference>
<organism evidence="9 10">
    <name type="scientific">Ramalina farinacea</name>
    <dbReference type="NCBI Taxonomy" id="258253"/>
    <lineage>
        <taxon>Eukaryota</taxon>
        <taxon>Fungi</taxon>
        <taxon>Dikarya</taxon>
        <taxon>Ascomycota</taxon>
        <taxon>Pezizomycotina</taxon>
        <taxon>Lecanoromycetes</taxon>
        <taxon>OSLEUM clade</taxon>
        <taxon>Lecanoromycetidae</taxon>
        <taxon>Lecanorales</taxon>
        <taxon>Lecanorineae</taxon>
        <taxon>Ramalinaceae</taxon>
        <taxon>Ramalina</taxon>
    </lineage>
</organism>
<keyword evidence="4 7" id="KW-0479">Metal-binding</keyword>
<keyword evidence="6 7" id="KW-0411">Iron-sulfur</keyword>
<accession>A0AA43TX32</accession>
<dbReference type="InterPro" id="IPR042265">
    <property type="entry name" value="DPH1/DPH2_3"/>
</dbReference>
<dbReference type="InterPro" id="IPR016435">
    <property type="entry name" value="DPH1/DPH2"/>
</dbReference>
<dbReference type="NCBIfam" id="TIGR00322">
    <property type="entry name" value="diphth2_R"/>
    <property type="match status" value="1"/>
</dbReference>
<proteinExistence type="inferred from homology"/>
<sequence length="549" mass="61244">MARLSAPALSTSETHVFEDDIDQAKTKPIGPFSEEQLWVTYEIDRTLVEIKRAQYKRIALQFPDNMLCHAPRVCNALSHGSREQSLSPKDAQDPADVRPVEGQMYGMSITYERSKPKFYILGDTSYGSCCVDEIAAEHVDADVIVHYGRACLSPTTRLPVIHIFTVQPLPDSETIRQEAERTFADRSDKIILMADLPYQCYLHNIFNMLQSHGFLNLYETEVKHDPSSLLPNRTVPDEVSRQPCRLKDWHLLHVADPPDALLLTLSSRVASIHICNTSMSVTGLENLASLSTSRALNRRYALLTLVKTASTFGILINTLSVQNYLDIVGHVKEQILAAGKKSYQFVVGKVNAAKLANFSEIDAWVVIGCWESSLIDSKDIWKPIITPFELGLSLQEDQDRTWTGEWSSDYQRILTMEDTAAPRGKEEAYAGLAENKADSSSVEGDDSEPESSPPEFDLRSGRYVSGSRPMHFQPHRSQKSMADNALVRRSQSEITIMGGQLSPGADFLRNKRGWKGLGSDFDMSSEEPSTSIAEGRSGLARAYVNDRAH</sequence>
<comment type="subcellular location">
    <subcellularLocation>
        <location evidence="7">Cytoplasm</location>
    </subcellularLocation>
</comment>
<dbReference type="SFLD" id="SFLDG01121">
    <property type="entry name" value="Diphthamide_biosynthesis"/>
    <property type="match status" value="1"/>
</dbReference>
<dbReference type="Gene3D" id="3.40.50.11840">
    <property type="entry name" value="Diphthamide synthesis DPH1/DPH2 domain 1"/>
    <property type="match status" value="1"/>
</dbReference>
<feature type="region of interest" description="Disordered" evidence="8">
    <location>
        <begin position="433"/>
        <end position="483"/>
    </location>
</feature>
<dbReference type="EMBL" id="JAPUFD010000013">
    <property type="protein sequence ID" value="MDI1491099.1"/>
    <property type="molecule type" value="Genomic_DNA"/>
</dbReference>
<name>A0AA43TX32_9LECA</name>
<dbReference type="InterPro" id="IPR010014">
    <property type="entry name" value="DHP2"/>
</dbReference>
<evidence type="ECO:0000256" key="7">
    <source>
        <dbReference type="RuleBase" id="RU364133"/>
    </source>
</evidence>
<evidence type="ECO:0000256" key="5">
    <source>
        <dbReference type="ARBA" id="ARBA00023004"/>
    </source>
</evidence>
<dbReference type="InterPro" id="IPR042263">
    <property type="entry name" value="DPH1/DPH2_1"/>
</dbReference>
<dbReference type="SFLD" id="SFLDF00408">
    <property type="entry name" value="Diphthamide_biosynthesis_famil"/>
    <property type="match status" value="1"/>
</dbReference>
<gene>
    <name evidence="9" type="primary">DPH2</name>
    <name evidence="9" type="ORF">OHK93_002305</name>
</gene>
<dbReference type="GO" id="GO:0005737">
    <property type="term" value="C:cytoplasm"/>
    <property type="evidence" value="ECO:0007669"/>
    <property type="project" value="UniProtKB-SubCell"/>
</dbReference>
<comment type="pathway">
    <text evidence="2 7">Protein modification; peptidyl-diphthamide biosynthesis.</text>
</comment>
<evidence type="ECO:0000256" key="4">
    <source>
        <dbReference type="ARBA" id="ARBA00022723"/>
    </source>
</evidence>
<evidence type="ECO:0000256" key="8">
    <source>
        <dbReference type="SAM" id="MobiDB-lite"/>
    </source>
</evidence>
<dbReference type="GO" id="GO:0051536">
    <property type="term" value="F:iron-sulfur cluster binding"/>
    <property type="evidence" value="ECO:0007669"/>
    <property type="project" value="UniProtKB-KW"/>
</dbReference>
<evidence type="ECO:0000313" key="9">
    <source>
        <dbReference type="EMBL" id="MDI1491099.1"/>
    </source>
</evidence>
<protein>
    <recommendedName>
        <fullName evidence="7">2-(3-amino-3-carboxypropyl)histidine synthase subunit 2</fullName>
    </recommendedName>
</protein>
<evidence type="ECO:0000256" key="6">
    <source>
        <dbReference type="ARBA" id="ARBA00023014"/>
    </source>
</evidence>
<dbReference type="NCBIfam" id="TIGR00272">
    <property type="entry name" value="DPH2"/>
    <property type="match status" value="1"/>
</dbReference>
<dbReference type="FunFam" id="3.40.50.11860:FF:000001">
    <property type="entry name" value="2-(3-amino-3-carboxypropyl)histidine synthase subunit 2"/>
    <property type="match status" value="1"/>
</dbReference>
<dbReference type="Proteomes" id="UP001161017">
    <property type="component" value="Unassembled WGS sequence"/>
</dbReference>
<comment type="function">
    <text evidence="7">Required for the first step of diphthamide biosynthesis, a post-translational modification of histidine which occurs in elongation factor 2. DPH1 and DPH2 transfer a 3-amino-3-carboxypropyl (ACP) group from S-adenosyl-L-methionine (SAM) to a histidine residue, the reaction is assisted by a reduction system comprising DPH3 and a NADH-dependent reductase. Facilitates the reduction of the catalytic iron-sulfur cluster found in the DPH1 subunit.</text>
</comment>
<evidence type="ECO:0000256" key="3">
    <source>
        <dbReference type="ARBA" id="ARBA00006179"/>
    </source>
</evidence>
<comment type="similarity">
    <text evidence="3 7">Belongs to the DPH1/DPH2 family. DPH2 subfamily.</text>
</comment>
<keyword evidence="5 7" id="KW-0408">Iron</keyword>
<dbReference type="AlphaFoldDB" id="A0AA43TX32"/>